<name>A0A955L6X6_9BACT</name>
<feature type="transmembrane region" description="Helical" evidence="1">
    <location>
        <begin position="21"/>
        <end position="42"/>
    </location>
</feature>
<keyword evidence="1" id="KW-0472">Membrane</keyword>
<comment type="caution">
    <text evidence="2">The sequence shown here is derived from an EMBL/GenBank/DDBJ whole genome shotgun (WGS) entry which is preliminary data.</text>
</comment>
<evidence type="ECO:0000313" key="3">
    <source>
        <dbReference type="Proteomes" id="UP000754563"/>
    </source>
</evidence>
<keyword evidence="1" id="KW-1133">Transmembrane helix</keyword>
<reference evidence="2" key="1">
    <citation type="submission" date="2020-04" db="EMBL/GenBank/DDBJ databases">
        <authorList>
            <person name="Zhang T."/>
        </authorList>
    </citation>
    <scope>NUCLEOTIDE SEQUENCE</scope>
    <source>
        <strain evidence="2">HKST-UBA11</strain>
    </source>
</reference>
<feature type="transmembrane region" description="Helical" evidence="1">
    <location>
        <begin position="231"/>
        <end position="255"/>
    </location>
</feature>
<dbReference type="Proteomes" id="UP000754563">
    <property type="component" value="Unassembled WGS sequence"/>
</dbReference>
<feature type="transmembrane region" description="Helical" evidence="1">
    <location>
        <begin position="153"/>
        <end position="172"/>
    </location>
</feature>
<feature type="transmembrane region" description="Helical" evidence="1">
    <location>
        <begin position="179"/>
        <end position="198"/>
    </location>
</feature>
<keyword evidence="1" id="KW-0812">Transmembrane</keyword>
<dbReference type="EMBL" id="JAGQLH010000002">
    <property type="protein sequence ID" value="MCA9385070.1"/>
    <property type="molecule type" value="Genomic_DNA"/>
</dbReference>
<organism evidence="2 3">
    <name type="scientific">Candidatus Dojkabacteria bacterium</name>
    <dbReference type="NCBI Taxonomy" id="2099670"/>
    <lineage>
        <taxon>Bacteria</taxon>
        <taxon>Candidatus Dojkabacteria</taxon>
    </lineage>
</organism>
<evidence type="ECO:0000313" key="2">
    <source>
        <dbReference type="EMBL" id="MCA9385070.1"/>
    </source>
</evidence>
<dbReference type="PANTHER" id="PTHR41771">
    <property type="entry name" value="MEMBRANE PROTEIN-RELATED"/>
    <property type="match status" value="1"/>
</dbReference>
<evidence type="ECO:0000256" key="1">
    <source>
        <dbReference type="SAM" id="Phobius"/>
    </source>
</evidence>
<protein>
    <submittedName>
        <fullName evidence="2">YibE/F family protein</fullName>
    </submittedName>
</protein>
<reference evidence="2" key="2">
    <citation type="journal article" date="2021" name="Microbiome">
        <title>Successional dynamics and alternative stable states in a saline activated sludge microbial community over 9 years.</title>
        <authorList>
            <person name="Wang Y."/>
            <person name="Ye J."/>
            <person name="Ju F."/>
            <person name="Liu L."/>
            <person name="Boyd J.A."/>
            <person name="Deng Y."/>
            <person name="Parks D.H."/>
            <person name="Jiang X."/>
            <person name="Yin X."/>
            <person name="Woodcroft B.J."/>
            <person name="Tyson G.W."/>
            <person name="Hugenholtz P."/>
            <person name="Polz M.F."/>
            <person name="Zhang T."/>
        </authorList>
    </citation>
    <scope>NUCLEOTIDE SEQUENCE</scope>
    <source>
        <strain evidence="2">HKST-UBA11</strain>
    </source>
</reference>
<accession>A0A955L6X6</accession>
<dbReference type="AlphaFoldDB" id="A0A955L6X6"/>
<feature type="transmembrane region" description="Helical" evidence="1">
    <location>
        <begin position="375"/>
        <end position="400"/>
    </location>
</feature>
<dbReference type="PANTHER" id="PTHR41771:SF1">
    <property type="entry name" value="MEMBRANE PROTEIN"/>
    <property type="match status" value="1"/>
</dbReference>
<feature type="transmembrane region" description="Helical" evidence="1">
    <location>
        <begin position="204"/>
        <end position="222"/>
    </location>
</feature>
<gene>
    <name evidence="2" type="ORF">KC717_00315</name>
</gene>
<proteinExistence type="predicted"/>
<sequence>MHSHSHTHSHGSSSSHGSLEFVTKIIVGIIGFSILTFLFILATNTSVLVGLLGGFVDDSEVIERTYHIGVVKTIQQPVEEIVDNSFPQDIPVEITLENASTDNSEIIAMVNQADRAFVRPDGEILLHPGDDVVVLQIGDGDYVNFFVADHARIQSAIFAIIIFFLVAAVFAGYQGISSFIGLIVSILILVLYIVPQILGGGNPMFVSLIGSLGIVVPSMYFAHGFSKRTTIALVSTLAVIVLTVILAWIFVYMTGLQGLGSEEVIYIDSFSTEPINLKGLLLGGIIIGTLGVLDDITTAQTAVVDELSKANKRLTMKELYIRASSVGKEHISSLINTLVLAYAGAAFPIFILLVANQGEPLWVILNREFIIEELVRTIVGSTTLILTVPITTLLAATIYAPKKEIS</sequence>
<dbReference type="Pfam" id="PF07907">
    <property type="entry name" value="YibE_F"/>
    <property type="match status" value="1"/>
</dbReference>
<feature type="transmembrane region" description="Helical" evidence="1">
    <location>
        <begin position="334"/>
        <end position="355"/>
    </location>
</feature>
<dbReference type="InterPro" id="IPR012507">
    <property type="entry name" value="YibE_F"/>
</dbReference>